<name>A0A183B3V3_9TREM</name>
<evidence type="ECO:0000313" key="2">
    <source>
        <dbReference type="WBParaSite" id="ECPE_0001392801-mRNA-1"/>
    </source>
</evidence>
<evidence type="ECO:0000256" key="1">
    <source>
        <dbReference type="SAM" id="MobiDB-lite"/>
    </source>
</evidence>
<proteinExistence type="predicted"/>
<feature type="region of interest" description="Disordered" evidence="1">
    <location>
        <begin position="183"/>
        <end position="202"/>
    </location>
</feature>
<dbReference type="WBParaSite" id="ECPE_0001392801-mRNA-1">
    <property type="protein sequence ID" value="ECPE_0001392801-mRNA-1"/>
    <property type="gene ID" value="ECPE_0001392801"/>
</dbReference>
<organism evidence="2">
    <name type="scientific">Echinostoma caproni</name>
    <dbReference type="NCBI Taxonomy" id="27848"/>
    <lineage>
        <taxon>Eukaryota</taxon>
        <taxon>Metazoa</taxon>
        <taxon>Spiralia</taxon>
        <taxon>Lophotrochozoa</taxon>
        <taxon>Platyhelminthes</taxon>
        <taxon>Trematoda</taxon>
        <taxon>Digenea</taxon>
        <taxon>Plagiorchiida</taxon>
        <taxon>Echinostomata</taxon>
        <taxon>Echinostomatoidea</taxon>
        <taxon>Echinostomatidae</taxon>
        <taxon>Echinostoma</taxon>
    </lineage>
</organism>
<accession>A0A183B3V3</accession>
<dbReference type="AlphaFoldDB" id="A0A183B3V3"/>
<sequence>LTANTILSLAQSTPTGHLPFYQHRPINNLFQNVITNSMALNAAARDKGRHRSGSSVSSSDGGLFAFNHSDLTSPPSGTARPMVSAANTCTTYPGRGTIVPGTQTLGNALRTVHPSGKTQPARLNINKKLSGSIPQQQQHQPTALGTSSFITDRASSLGTSALMQDTSSGHPIRSLMLPDHALANATGGRSVGSHPSQPVAPVPSLQNTLWATESMQPDRLIGSSGWPWHVTIDSGHNSEASITDSNELGPGAYDLSTTGTVVSSVPFGMVTHGLDSTSQRDSGLVLDFALPAMGDQSTDSSLTGTGRPTGLYRSVAPTRDQFSSEFYHCLLIKTHCRSRGSDPVHTFSGSFRTMVDCPLWKADTG</sequence>
<protein>
    <submittedName>
        <fullName evidence="2">HEC/Ndc80p family protein</fullName>
    </submittedName>
</protein>
<reference evidence="2" key="1">
    <citation type="submission" date="2016-06" db="UniProtKB">
        <authorList>
            <consortium name="WormBaseParasite"/>
        </authorList>
    </citation>
    <scope>IDENTIFICATION</scope>
</reference>